<sequence length="529" mass="58686">MFPSLCRKCDLEQAKIVIISPYSKRPALRQQLTQDHSAYHILQQSSGRPSFFGLSMQAPGLSHCIANSREYFQAGSYVLPETGFSLGIPNFPVTQLAEFETPYHAQLSYSSPAFAPTASTSSQIAPPMVLANNVRSLSIPPMSSCFHSPTKTDTLFQQPFQFPCLSLAIDGNAQMPISCASNSFSPSHAAELELQLHTHELQFPFGEQAGSSCGGATIPTLATTLPNIPKDISHEKEAKREPENVPALRGTKSKKPSIEGSHHFPIPIRPTPERHERKQNFACVKGASNSSSYGKEEKKVTGMVCKVVAIYVDDSKKNPIPCSLVRLSEEQQPRKTFEDGENLIKAEESSSTLINRAQGEGVPPHTNKKECNNIIFDSPPISYWDPNIFNFTETSSATNAPLISNPPAWNFEQAGEFKMESLTNDQQFNESFSIESVLPLRQMSLQKSLKHNYDLFLNDFSEEELQKLNPENLFKNEKLVLFPTSEVDFSQNTQVNCQSPSTFRSTIISADETSLFEQKNNSGKSFSSR</sequence>
<organism evidence="2 3">
    <name type="scientific">Austropuccinia psidii MF-1</name>
    <dbReference type="NCBI Taxonomy" id="1389203"/>
    <lineage>
        <taxon>Eukaryota</taxon>
        <taxon>Fungi</taxon>
        <taxon>Dikarya</taxon>
        <taxon>Basidiomycota</taxon>
        <taxon>Pucciniomycotina</taxon>
        <taxon>Pucciniomycetes</taxon>
        <taxon>Pucciniales</taxon>
        <taxon>Sphaerophragmiaceae</taxon>
        <taxon>Austropuccinia</taxon>
    </lineage>
</organism>
<protein>
    <submittedName>
        <fullName evidence="2">Uncharacterized protein</fullName>
    </submittedName>
</protein>
<dbReference type="EMBL" id="AVOT02030143">
    <property type="protein sequence ID" value="MBW0523258.1"/>
    <property type="molecule type" value="Genomic_DNA"/>
</dbReference>
<proteinExistence type="predicted"/>
<evidence type="ECO:0000313" key="2">
    <source>
        <dbReference type="EMBL" id="MBW0523258.1"/>
    </source>
</evidence>
<dbReference type="AlphaFoldDB" id="A0A9Q3EQR1"/>
<reference evidence="2" key="1">
    <citation type="submission" date="2021-03" db="EMBL/GenBank/DDBJ databases">
        <title>Draft genome sequence of rust myrtle Austropuccinia psidii MF-1, a brazilian biotype.</title>
        <authorList>
            <person name="Quecine M.C."/>
            <person name="Pachon D.M.R."/>
            <person name="Bonatelli M.L."/>
            <person name="Correr F.H."/>
            <person name="Franceschini L.M."/>
            <person name="Leite T.F."/>
            <person name="Margarido G.R.A."/>
            <person name="Almeida C.A."/>
            <person name="Ferrarezi J.A."/>
            <person name="Labate C.A."/>
        </authorList>
    </citation>
    <scope>NUCLEOTIDE SEQUENCE</scope>
    <source>
        <strain evidence="2">MF-1</strain>
    </source>
</reference>
<feature type="region of interest" description="Disordered" evidence="1">
    <location>
        <begin position="234"/>
        <end position="274"/>
    </location>
</feature>
<evidence type="ECO:0000313" key="3">
    <source>
        <dbReference type="Proteomes" id="UP000765509"/>
    </source>
</evidence>
<name>A0A9Q3EQR1_9BASI</name>
<gene>
    <name evidence="2" type="ORF">O181_062973</name>
</gene>
<keyword evidence="3" id="KW-1185">Reference proteome</keyword>
<accession>A0A9Q3EQR1</accession>
<comment type="caution">
    <text evidence="2">The sequence shown here is derived from an EMBL/GenBank/DDBJ whole genome shotgun (WGS) entry which is preliminary data.</text>
</comment>
<dbReference type="Proteomes" id="UP000765509">
    <property type="component" value="Unassembled WGS sequence"/>
</dbReference>
<evidence type="ECO:0000256" key="1">
    <source>
        <dbReference type="SAM" id="MobiDB-lite"/>
    </source>
</evidence>
<feature type="compositionally biased region" description="Basic and acidic residues" evidence="1">
    <location>
        <begin position="234"/>
        <end position="243"/>
    </location>
</feature>